<name>I2Q070_9BACT</name>
<dbReference type="STRING" id="596152.DesU5LDRAFT_1491"/>
<keyword evidence="1" id="KW-0175">Coiled coil</keyword>
<protein>
    <submittedName>
        <fullName evidence="2">Uncharacterized protein</fullName>
    </submittedName>
</protein>
<proteinExistence type="predicted"/>
<sequence>MGRQLTPAEMRQVNDAVAGLKSVITKAKRQYAQKQREAACTSRNEPSKQTVCAAA</sequence>
<dbReference type="EMBL" id="JH600068">
    <property type="protein sequence ID" value="EIG53176.1"/>
    <property type="molecule type" value="Genomic_DNA"/>
</dbReference>
<accession>I2Q070</accession>
<dbReference type="AlphaFoldDB" id="I2Q070"/>
<reference evidence="2" key="1">
    <citation type="submission" date="2011-11" db="EMBL/GenBank/DDBJ databases">
        <title>Improved High-Quality Draft sequence of Desulfovibrio sp. U5L.</title>
        <authorList>
            <consortium name="US DOE Joint Genome Institute"/>
            <person name="Lucas S."/>
            <person name="Han J."/>
            <person name="Lapidus A."/>
            <person name="Cheng J.-F."/>
            <person name="Goodwin L."/>
            <person name="Pitluck S."/>
            <person name="Peters L."/>
            <person name="Ovchinnikova G."/>
            <person name="Held B."/>
            <person name="Detter J.C."/>
            <person name="Han C."/>
            <person name="Tapia R."/>
            <person name="Land M."/>
            <person name="Hauser L."/>
            <person name="Kyrpides N."/>
            <person name="Ivanova N."/>
            <person name="Pagani I."/>
            <person name="Gabster J."/>
            <person name="Walker C."/>
            <person name="Stolyar S."/>
            <person name="Stahl D."/>
            <person name="Arkin A."/>
            <person name="Dehal P."/>
            <person name="Hazen T."/>
            <person name="Woyke T."/>
        </authorList>
    </citation>
    <scope>NUCLEOTIDE SEQUENCE [LARGE SCALE GENOMIC DNA]</scope>
    <source>
        <strain evidence="2">U5L</strain>
    </source>
</reference>
<gene>
    <name evidence="2" type="ORF">DesU5LDRAFT_1491</name>
</gene>
<organism evidence="2">
    <name type="scientific">Desulfovibrio sp. U5L</name>
    <dbReference type="NCBI Taxonomy" id="596152"/>
    <lineage>
        <taxon>Bacteria</taxon>
        <taxon>Pseudomonadati</taxon>
        <taxon>Thermodesulfobacteriota</taxon>
        <taxon>Desulfovibrionia</taxon>
        <taxon>Desulfovibrionales</taxon>
        <taxon>Desulfovibrionaceae</taxon>
        <taxon>Desulfovibrio</taxon>
    </lineage>
</organism>
<feature type="coiled-coil region" evidence="1">
    <location>
        <begin position="17"/>
        <end position="44"/>
    </location>
</feature>
<dbReference type="HOGENOM" id="CLU_3024798_0_0_7"/>
<evidence type="ECO:0000256" key="1">
    <source>
        <dbReference type="SAM" id="Coils"/>
    </source>
</evidence>
<evidence type="ECO:0000313" key="2">
    <source>
        <dbReference type="EMBL" id="EIG53176.1"/>
    </source>
</evidence>